<organism evidence="1">
    <name type="scientific">Arundo donax</name>
    <name type="common">Giant reed</name>
    <name type="synonym">Donax arundinaceus</name>
    <dbReference type="NCBI Taxonomy" id="35708"/>
    <lineage>
        <taxon>Eukaryota</taxon>
        <taxon>Viridiplantae</taxon>
        <taxon>Streptophyta</taxon>
        <taxon>Embryophyta</taxon>
        <taxon>Tracheophyta</taxon>
        <taxon>Spermatophyta</taxon>
        <taxon>Magnoliopsida</taxon>
        <taxon>Liliopsida</taxon>
        <taxon>Poales</taxon>
        <taxon>Poaceae</taxon>
        <taxon>PACMAD clade</taxon>
        <taxon>Arundinoideae</taxon>
        <taxon>Arundineae</taxon>
        <taxon>Arundo</taxon>
    </lineage>
</organism>
<protein>
    <submittedName>
        <fullName evidence="1">Uncharacterized protein</fullName>
    </submittedName>
</protein>
<evidence type="ECO:0000313" key="1">
    <source>
        <dbReference type="EMBL" id="JAD14976.1"/>
    </source>
</evidence>
<dbReference type="EMBL" id="GBRH01282919">
    <property type="protein sequence ID" value="JAD14976.1"/>
    <property type="molecule type" value="Transcribed_RNA"/>
</dbReference>
<sequence>MGSGGERGERQRIWAVASTPAASQVYRHRRQQRVHPRRHEIPKLPHLRLPRLPRLLPCRPEVSGCKLLRFCKIHAFPHGVDFVKMQMRSLT</sequence>
<reference evidence="1" key="1">
    <citation type="submission" date="2014-09" db="EMBL/GenBank/DDBJ databases">
        <authorList>
            <person name="Magalhaes I.L.F."/>
            <person name="Oliveira U."/>
            <person name="Santos F.R."/>
            <person name="Vidigal T.H.D.A."/>
            <person name="Brescovit A.D."/>
            <person name="Santos A.J."/>
        </authorList>
    </citation>
    <scope>NUCLEOTIDE SEQUENCE</scope>
    <source>
        <tissue evidence="1">Shoot tissue taken approximately 20 cm above the soil surface</tissue>
    </source>
</reference>
<proteinExistence type="predicted"/>
<accession>A0A0A8XNK7</accession>
<name>A0A0A8XNK7_ARUDO</name>
<dbReference type="AlphaFoldDB" id="A0A0A8XNK7"/>
<reference evidence="1" key="2">
    <citation type="journal article" date="2015" name="Data Brief">
        <title>Shoot transcriptome of the giant reed, Arundo donax.</title>
        <authorList>
            <person name="Barrero R.A."/>
            <person name="Guerrero F.D."/>
            <person name="Moolhuijzen P."/>
            <person name="Goolsby J.A."/>
            <person name="Tidwell J."/>
            <person name="Bellgard S.E."/>
            <person name="Bellgard M.I."/>
        </authorList>
    </citation>
    <scope>NUCLEOTIDE SEQUENCE</scope>
    <source>
        <tissue evidence="1">Shoot tissue taken approximately 20 cm above the soil surface</tissue>
    </source>
</reference>